<evidence type="ECO:0008006" key="3">
    <source>
        <dbReference type="Google" id="ProtNLM"/>
    </source>
</evidence>
<protein>
    <recommendedName>
        <fullName evidence="3">Hpr(Ser) kinase/phosphatase</fullName>
    </recommendedName>
</protein>
<dbReference type="AlphaFoldDB" id="A0A853C783"/>
<dbReference type="EMBL" id="JACCFP010000001">
    <property type="protein sequence ID" value="NYJ02866.1"/>
    <property type="molecule type" value="Genomic_DNA"/>
</dbReference>
<dbReference type="Proteomes" id="UP000530424">
    <property type="component" value="Unassembled WGS sequence"/>
</dbReference>
<evidence type="ECO:0000313" key="1">
    <source>
        <dbReference type="EMBL" id="NYJ02866.1"/>
    </source>
</evidence>
<dbReference type="InterPro" id="IPR027417">
    <property type="entry name" value="P-loop_NTPase"/>
</dbReference>
<sequence>MDITLGPAALTQEVLGVEVAERATPDPWEAASAEPPYWWADADRLLFHGDRARMYVATDRVLLDAPDPAARAEEDWLLYATAARALLTFRRRYNLHATIVVPPDGRAIAILGESTAGKSTTTAELVRRGWGFACDDIAEVAITGEAPTVLPIERPVHLADDIAVRLGAELSDGRPLPMRDKRAYAVSGADLTPRPLGAMVVLSALATGAEVEAFPVTPIEGLTTVAASADRYGICQLPEHRAGFLQWSTALCRQVPLWAVRRPPARDSLEEVVDAVVRIAGSAGSA</sequence>
<reference evidence="1 2" key="1">
    <citation type="submission" date="2020-07" db="EMBL/GenBank/DDBJ databases">
        <title>Sequencing the genomes of 1000 actinobacteria strains.</title>
        <authorList>
            <person name="Klenk H.-P."/>
        </authorList>
    </citation>
    <scope>NUCLEOTIDE SEQUENCE [LARGE SCALE GENOMIC DNA]</scope>
    <source>
        <strain evidence="1 2">DSM 103833</strain>
    </source>
</reference>
<evidence type="ECO:0000313" key="2">
    <source>
        <dbReference type="Proteomes" id="UP000530424"/>
    </source>
</evidence>
<keyword evidence="2" id="KW-1185">Reference proteome</keyword>
<dbReference type="Gene3D" id="3.40.50.300">
    <property type="entry name" value="P-loop containing nucleotide triphosphate hydrolases"/>
    <property type="match status" value="1"/>
</dbReference>
<comment type="caution">
    <text evidence="1">The sequence shown here is derived from an EMBL/GenBank/DDBJ whole genome shotgun (WGS) entry which is preliminary data.</text>
</comment>
<organism evidence="1 2">
    <name type="scientific">Nocardioides thalensis</name>
    <dbReference type="NCBI Taxonomy" id="1914755"/>
    <lineage>
        <taxon>Bacteria</taxon>
        <taxon>Bacillati</taxon>
        <taxon>Actinomycetota</taxon>
        <taxon>Actinomycetes</taxon>
        <taxon>Propionibacteriales</taxon>
        <taxon>Nocardioidaceae</taxon>
        <taxon>Nocardioides</taxon>
    </lineage>
</organism>
<name>A0A853C783_9ACTN</name>
<accession>A0A853C783</accession>
<dbReference type="SUPFAM" id="SSF53795">
    <property type="entry name" value="PEP carboxykinase-like"/>
    <property type="match status" value="1"/>
</dbReference>
<proteinExistence type="predicted"/>
<gene>
    <name evidence="1" type="ORF">HNR19_003564</name>
</gene>
<dbReference type="RefSeq" id="WP_179669175.1">
    <property type="nucleotide sequence ID" value="NZ_JACCFP010000001.1"/>
</dbReference>